<name>A0AAW1SUT3_9CHLO</name>
<evidence type="ECO:0000256" key="1">
    <source>
        <dbReference type="SAM" id="MobiDB-lite"/>
    </source>
</evidence>
<sequence length="94" mass="9372">MTGGPSGALHKIEDMAIPKKAPGSAGKQTATDVVHDVEGAGKGKGGLSTAEKDLESGAKGKSGVSGVESDIAKGKGDIKKAEDMHKAEGMAKKI</sequence>
<reference evidence="2 3" key="1">
    <citation type="journal article" date="2024" name="Nat. Commun.">
        <title>Phylogenomics reveals the evolutionary origins of lichenization in chlorophyte algae.</title>
        <authorList>
            <person name="Puginier C."/>
            <person name="Libourel C."/>
            <person name="Otte J."/>
            <person name="Skaloud P."/>
            <person name="Haon M."/>
            <person name="Grisel S."/>
            <person name="Petersen M."/>
            <person name="Berrin J.G."/>
            <person name="Delaux P.M."/>
            <person name="Dal Grande F."/>
            <person name="Keller J."/>
        </authorList>
    </citation>
    <scope>NUCLEOTIDE SEQUENCE [LARGE SCALE GENOMIC DNA]</scope>
    <source>
        <strain evidence="2 3">SAG 2523</strain>
    </source>
</reference>
<dbReference type="AlphaFoldDB" id="A0AAW1SUT3"/>
<evidence type="ECO:0000313" key="3">
    <source>
        <dbReference type="Proteomes" id="UP001485043"/>
    </source>
</evidence>
<gene>
    <name evidence="2" type="ORF">WJX84_001504</name>
</gene>
<accession>A0AAW1SUT3</accession>
<dbReference type="Proteomes" id="UP001485043">
    <property type="component" value="Unassembled WGS sequence"/>
</dbReference>
<proteinExistence type="predicted"/>
<organism evidence="2 3">
    <name type="scientific">Apatococcus fuscideae</name>
    <dbReference type="NCBI Taxonomy" id="2026836"/>
    <lineage>
        <taxon>Eukaryota</taxon>
        <taxon>Viridiplantae</taxon>
        <taxon>Chlorophyta</taxon>
        <taxon>core chlorophytes</taxon>
        <taxon>Trebouxiophyceae</taxon>
        <taxon>Chlorellales</taxon>
        <taxon>Chlorellaceae</taxon>
        <taxon>Apatococcus</taxon>
    </lineage>
</organism>
<feature type="compositionally biased region" description="Basic and acidic residues" evidence="1">
    <location>
        <begin position="70"/>
        <end position="94"/>
    </location>
</feature>
<keyword evidence="3" id="KW-1185">Reference proteome</keyword>
<comment type="caution">
    <text evidence="2">The sequence shown here is derived from an EMBL/GenBank/DDBJ whole genome shotgun (WGS) entry which is preliminary data.</text>
</comment>
<evidence type="ECO:0000313" key="2">
    <source>
        <dbReference type="EMBL" id="KAK9861100.1"/>
    </source>
</evidence>
<feature type="region of interest" description="Disordered" evidence="1">
    <location>
        <begin position="1"/>
        <end position="94"/>
    </location>
</feature>
<feature type="compositionally biased region" description="Low complexity" evidence="1">
    <location>
        <begin position="59"/>
        <end position="69"/>
    </location>
</feature>
<dbReference type="EMBL" id="JALJOV010000814">
    <property type="protein sequence ID" value="KAK9861100.1"/>
    <property type="molecule type" value="Genomic_DNA"/>
</dbReference>
<protein>
    <submittedName>
        <fullName evidence="2">Uncharacterized protein</fullName>
    </submittedName>
</protein>